<name>A0A2V3IST7_9FLOR</name>
<proteinExistence type="predicted"/>
<evidence type="ECO:0008006" key="3">
    <source>
        <dbReference type="Google" id="ProtNLM"/>
    </source>
</evidence>
<protein>
    <recommendedName>
        <fullName evidence="3">O-fucosyltransferase family protein</fullName>
    </recommendedName>
</protein>
<comment type="caution">
    <text evidence="1">The sequence shown here is derived from an EMBL/GenBank/DDBJ whole genome shotgun (WGS) entry which is preliminary data.</text>
</comment>
<organism evidence="1 2">
    <name type="scientific">Gracilariopsis chorda</name>
    <dbReference type="NCBI Taxonomy" id="448386"/>
    <lineage>
        <taxon>Eukaryota</taxon>
        <taxon>Rhodophyta</taxon>
        <taxon>Florideophyceae</taxon>
        <taxon>Rhodymeniophycidae</taxon>
        <taxon>Gracilariales</taxon>
        <taxon>Gracilariaceae</taxon>
        <taxon>Gracilariopsis</taxon>
    </lineage>
</organism>
<sequence>MFSTRSVNEVGVGPPNHIMLLDGWERMVNIQYMLRRLAHVSMDGNFTLVEPFVYESKVSLWRSAPEMFHKDKLRAQAASRYFRTADLYNTRHYMSYAQWQQRAHSACTHASFVHAVLFFTWSEQQWGGGNKSEEELPGPFWWCDSEMRKRMPGGSNRTLGVHQVTRSVHVGRALCASPRSVRNRAFFATLFHIARTRIRAPRRMGCARCVTVALGNYRKHVLEGYRTVFGDEPSRHRVPPLDLSDEAKRIASALIERHGKGGGFMALHMRTGKAYTLLAKNESHFEAWLAACTAALVGEARASHMAVYVASDLFNEGWRGGERASEGVQGALDAARRALAEASHFRLHATAEAAVRQDAMGMAAAVDAAVAVRAQRFVFGEPSSFGQWVRELRAQRGRHSLGVRCALRPTWRPPPPRAAAALKIT</sequence>
<evidence type="ECO:0000313" key="2">
    <source>
        <dbReference type="Proteomes" id="UP000247409"/>
    </source>
</evidence>
<gene>
    <name evidence="1" type="ORF">BWQ96_05063</name>
</gene>
<dbReference type="Proteomes" id="UP000247409">
    <property type="component" value="Unassembled WGS sequence"/>
</dbReference>
<keyword evidence="2" id="KW-1185">Reference proteome</keyword>
<accession>A0A2V3IST7</accession>
<dbReference type="EMBL" id="NBIV01000068">
    <property type="protein sequence ID" value="PXF45162.1"/>
    <property type="molecule type" value="Genomic_DNA"/>
</dbReference>
<dbReference type="AlphaFoldDB" id="A0A2V3IST7"/>
<evidence type="ECO:0000313" key="1">
    <source>
        <dbReference type="EMBL" id="PXF45162.1"/>
    </source>
</evidence>
<dbReference type="Gene3D" id="3.40.50.11350">
    <property type="match status" value="1"/>
</dbReference>
<dbReference type="OrthoDB" id="12136at2759"/>
<reference evidence="1 2" key="1">
    <citation type="journal article" date="2018" name="Mol. Biol. Evol.">
        <title>Analysis of the draft genome of the red seaweed Gracilariopsis chorda provides insights into genome size evolution in Rhodophyta.</title>
        <authorList>
            <person name="Lee J."/>
            <person name="Yang E.C."/>
            <person name="Graf L."/>
            <person name="Yang J.H."/>
            <person name="Qiu H."/>
            <person name="Zel Zion U."/>
            <person name="Chan C.X."/>
            <person name="Stephens T.G."/>
            <person name="Weber A.P.M."/>
            <person name="Boo G.H."/>
            <person name="Boo S.M."/>
            <person name="Kim K.M."/>
            <person name="Shin Y."/>
            <person name="Jung M."/>
            <person name="Lee S.J."/>
            <person name="Yim H.S."/>
            <person name="Lee J.H."/>
            <person name="Bhattacharya D."/>
            <person name="Yoon H.S."/>
        </authorList>
    </citation>
    <scope>NUCLEOTIDE SEQUENCE [LARGE SCALE GENOMIC DNA]</scope>
    <source>
        <strain evidence="1 2">SKKU-2015</strain>
        <tissue evidence="1">Whole body</tissue>
    </source>
</reference>